<evidence type="ECO:0000259" key="24">
    <source>
        <dbReference type="Pfam" id="PF00905"/>
    </source>
</evidence>
<dbReference type="GO" id="GO:0030288">
    <property type="term" value="C:outer membrane-bounded periplasmic space"/>
    <property type="evidence" value="ECO:0007669"/>
    <property type="project" value="TreeGrafter"/>
</dbReference>
<dbReference type="GO" id="GO:0008658">
    <property type="term" value="F:penicillin binding"/>
    <property type="evidence" value="ECO:0007669"/>
    <property type="project" value="InterPro"/>
</dbReference>
<dbReference type="InterPro" id="IPR012338">
    <property type="entry name" value="Beta-lactam/transpept-like"/>
</dbReference>
<evidence type="ECO:0000259" key="25">
    <source>
        <dbReference type="Pfam" id="PF00912"/>
    </source>
</evidence>
<comment type="subcellular location">
    <subcellularLocation>
        <location evidence="1">Cell inner membrane</location>
        <topology evidence="1">Single-pass type II membrane protein</topology>
    </subcellularLocation>
</comment>
<dbReference type="FunFam" id="1.10.3810.10:FF:000003">
    <property type="entry name" value="Penicillin-binding protein 1a"/>
    <property type="match status" value="1"/>
</dbReference>
<dbReference type="Pfam" id="PF17092">
    <property type="entry name" value="PCB_OB"/>
    <property type="match status" value="1"/>
</dbReference>
<dbReference type="GO" id="GO:0046677">
    <property type="term" value="P:response to antibiotic"/>
    <property type="evidence" value="ECO:0007669"/>
    <property type="project" value="UniProtKB-KW"/>
</dbReference>
<feature type="domain" description="Penicillin-binding protein OB-like" evidence="26">
    <location>
        <begin position="319"/>
        <end position="428"/>
    </location>
</feature>
<evidence type="ECO:0000256" key="4">
    <source>
        <dbReference type="ARBA" id="ARBA00022475"/>
    </source>
</evidence>
<comment type="catalytic activity">
    <reaction evidence="20">
        <text>Preferential cleavage: (Ac)2-L-Lys-D-Ala-|-D-Ala. Also transpeptidation of peptidyl-alanyl moieties that are N-acyl substituents of D-alanine.</text>
        <dbReference type="EC" id="3.4.16.4"/>
    </reaction>
</comment>
<dbReference type="PANTHER" id="PTHR32282">
    <property type="entry name" value="BINDING PROTEIN TRANSPEPTIDASE, PUTATIVE-RELATED"/>
    <property type="match status" value="1"/>
</dbReference>
<organism evidence="27">
    <name type="scientific">hydrothermal vent metagenome</name>
    <dbReference type="NCBI Taxonomy" id="652676"/>
    <lineage>
        <taxon>unclassified sequences</taxon>
        <taxon>metagenomes</taxon>
        <taxon>ecological metagenomes</taxon>
    </lineage>
</organism>
<feature type="domain" description="Penicillin-binding protein transpeptidase" evidence="24">
    <location>
        <begin position="430"/>
        <end position="701"/>
    </location>
</feature>
<dbReference type="AlphaFoldDB" id="A0A3B0ZYZ6"/>
<evidence type="ECO:0000259" key="26">
    <source>
        <dbReference type="Pfam" id="PF17092"/>
    </source>
</evidence>
<dbReference type="EMBL" id="UOFP01000152">
    <property type="protein sequence ID" value="VAW86704.1"/>
    <property type="molecule type" value="Genomic_DNA"/>
</dbReference>
<dbReference type="GO" id="GO:0009002">
    <property type="term" value="F:serine-type D-Ala-D-Ala carboxypeptidase activity"/>
    <property type="evidence" value="ECO:0007669"/>
    <property type="project" value="UniProtKB-EC"/>
</dbReference>
<evidence type="ECO:0000256" key="10">
    <source>
        <dbReference type="ARBA" id="ARBA00022692"/>
    </source>
</evidence>
<dbReference type="InterPro" id="IPR001460">
    <property type="entry name" value="PCN-bd_Tpept"/>
</dbReference>
<evidence type="ECO:0000256" key="1">
    <source>
        <dbReference type="ARBA" id="ARBA00004249"/>
    </source>
</evidence>
<keyword evidence="17" id="KW-0046">Antibiotic resistance</keyword>
<dbReference type="EC" id="2.4.99.28" evidence="21"/>
<proteinExistence type="predicted"/>
<evidence type="ECO:0000313" key="27">
    <source>
        <dbReference type="EMBL" id="VAW86704.1"/>
    </source>
</evidence>
<dbReference type="InterPro" id="IPR050396">
    <property type="entry name" value="Glycosyltr_51/Transpeptidase"/>
</dbReference>
<comment type="catalytic activity">
    <reaction evidence="22">
        <text>[GlcNAc-(1-&gt;4)-Mur2Ac(oyl-L-Ala-gamma-D-Glu-L-Lys-D-Ala-D-Ala)](n)-di-trans,octa-cis-undecaprenyl diphosphate + beta-D-GlcNAc-(1-&gt;4)-Mur2Ac(oyl-L-Ala-gamma-D-Glu-L-Lys-D-Ala-D-Ala)-di-trans,octa-cis-undecaprenyl diphosphate = [GlcNAc-(1-&gt;4)-Mur2Ac(oyl-L-Ala-gamma-D-Glu-L-Lys-D-Ala-D-Ala)](n+1)-di-trans,octa-cis-undecaprenyl diphosphate + di-trans,octa-cis-undecaprenyl diphosphate + H(+)</text>
        <dbReference type="Rhea" id="RHEA:23708"/>
        <dbReference type="Rhea" id="RHEA-COMP:9602"/>
        <dbReference type="Rhea" id="RHEA-COMP:9603"/>
        <dbReference type="ChEBI" id="CHEBI:15378"/>
        <dbReference type="ChEBI" id="CHEBI:58405"/>
        <dbReference type="ChEBI" id="CHEBI:60033"/>
        <dbReference type="ChEBI" id="CHEBI:78435"/>
        <dbReference type="EC" id="2.4.99.28"/>
    </reaction>
</comment>
<dbReference type="Pfam" id="PF00905">
    <property type="entry name" value="Transpeptidase"/>
    <property type="match status" value="1"/>
</dbReference>
<protein>
    <recommendedName>
        <fullName evidence="3">Penicillin-binding protein 1A</fullName>
        <ecNumber evidence="21">2.4.99.28</ecNumber>
        <ecNumber evidence="2">3.4.16.4</ecNumber>
    </recommendedName>
</protein>
<evidence type="ECO:0000256" key="7">
    <source>
        <dbReference type="ARBA" id="ARBA00022670"/>
    </source>
</evidence>
<dbReference type="InterPro" id="IPR036950">
    <property type="entry name" value="PBP_transglycosylase"/>
</dbReference>
<evidence type="ECO:0000256" key="2">
    <source>
        <dbReference type="ARBA" id="ARBA00012448"/>
    </source>
</evidence>
<dbReference type="GO" id="GO:0005886">
    <property type="term" value="C:plasma membrane"/>
    <property type="evidence" value="ECO:0007669"/>
    <property type="project" value="UniProtKB-SubCell"/>
</dbReference>
<evidence type="ECO:0000256" key="16">
    <source>
        <dbReference type="ARBA" id="ARBA00023136"/>
    </source>
</evidence>
<evidence type="ECO:0000256" key="9">
    <source>
        <dbReference type="ARBA" id="ARBA00022679"/>
    </source>
</evidence>
<keyword evidence="15" id="KW-1133">Transmembrane helix</keyword>
<keyword evidence="19" id="KW-0961">Cell wall biogenesis/degradation</keyword>
<reference evidence="27" key="1">
    <citation type="submission" date="2018-06" db="EMBL/GenBank/DDBJ databases">
        <authorList>
            <person name="Zhirakovskaya E."/>
        </authorList>
    </citation>
    <scope>NUCLEOTIDE SEQUENCE</scope>
</reference>
<gene>
    <name evidence="27" type="ORF">MNBD_GAMMA18-366</name>
</gene>
<dbReference type="GO" id="GO:0008955">
    <property type="term" value="F:peptidoglycan glycosyltransferase activity"/>
    <property type="evidence" value="ECO:0007669"/>
    <property type="project" value="UniProtKB-EC"/>
</dbReference>
<evidence type="ECO:0000256" key="17">
    <source>
        <dbReference type="ARBA" id="ARBA00023251"/>
    </source>
</evidence>
<evidence type="ECO:0000256" key="6">
    <source>
        <dbReference type="ARBA" id="ARBA00022645"/>
    </source>
</evidence>
<keyword evidence="12" id="KW-0133">Cell shape</keyword>
<sequence>MPKIFTIQLFKLFLLLTLVIACSASAYIYFLVIPKLPSIDTIKEVQLQVPMRIYTHDRQLIAEYGEKKRIPLQFANTPENMINAILAAEDDRFFKHPGVDYQGIMRAVYSLLLTGEKSQGGSTITMQVIRNYFLTREKTYLRKLNEILLSLKIEKALSKEEILELYINKIFLGNRAYGFGAASQVYYGKPIDELTLPQMAMLAGLPKAPSAYNPVANMDRATLRRNYVLRRMHQLNFINKEEFEQAIATVDSAILHHNQIKVSAPYIAEMVRSELYRRYGSDSYTQGLRVYTTINSSRQIAANNALQNALLNYERRRGYYGPIGHIELDSELDSVALKQILSNYKTNDPLTIAVVTDISDKNSILQHPLHGEITIAWENLKWARPVNESSGERGSRPQSAADIFKIGDVIEIQQLKSGEWSLAQTPKIEGAFVALNPNSGAIQALVGGYNYYRSKFNRATQSARQPGSNFKPFFYTAALDKGYTPATLINDAPVVFEDNTLETTWRPENYSGKFFGPTRMREALIHSRNLVSIRILQDIGIRYAINYSKKFNIKTSHLPNDLSLALGSASFSPLDIATGYAVFANGGFKVDPYFISQIMDGRDNLLYQASPKLACTDCLPDEQKTADTPFADQTISPQTIYQISSILKDVVRRGTARKARRLGRDDLHGKTGTTNDQFDAWFSGFSPSQVATAWVGFDQPKALGRGETGGRAALPMWIDYMEEALRGIPNMDLPQPPGMLTVRIDPASGKLAHSSDDNAIFETFRAGHAPKEIAPPPASRASAIIEAGDNGGDSPPVFEEPEELF</sequence>
<dbReference type="NCBIfam" id="TIGR02074">
    <property type="entry name" value="PBP_1a_fam"/>
    <property type="match status" value="1"/>
</dbReference>
<evidence type="ECO:0000256" key="3">
    <source>
        <dbReference type="ARBA" id="ARBA00018638"/>
    </source>
</evidence>
<dbReference type="GO" id="GO:0071555">
    <property type="term" value="P:cell wall organization"/>
    <property type="evidence" value="ECO:0007669"/>
    <property type="project" value="UniProtKB-KW"/>
</dbReference>
<dbReference type="EC" id="3.4.16.4" evidence="2"/>
<evidence type="ECO:0000256" key="22">
    <source>
        <dbReference type="ARBA" id="ARBA00049902"/>
    </source>
</evidence>
<evidence type="ECO:0000256" key="15">
    <source>
        <dbReference type="ARBA" id="ARBA00022989"/>
    </source>
</evidence>
<evidence type="ECO:0000256" key="14">
    <source>
        <dbReference type="ARBA" id="ARBA00022984"/>
    </source>
</evidence>
<keyword evidence="16" id="KW-0472">Membrane</keyword>
<dbReference type="Pfam" id="PF00912">
    <property type="entry name" value="Transgly"/>
    <property type="match status" value="1"/>
</dbReference>
<keyword evidence="6" id="KW-0121">Carboxypeptidase</keyword>
<dbReference type="GO" id="GO:0006508">
    <property type="term" value="P:proteolysis"/>
    <property type="evidence" value="ECO:0007669"/>
    <property type="project" value="UniProtKB-KW"/>
</dbReference>
<accession>A0A3B0ZYZ6</accession>
<evidence type="ECO:0000256" key="12">
    <source>
        <dbReference type="ARBA" id="ARBA00022960"/>
    </source>
</evidence>
<evidence type="ECO:0000256" key="19">
    <source>
        <dbReference type="ARBA" id="ARBA00023316"/>
    </source>
</evidence>
<evidence type="ECO:0000256" key="5">
    <source>
        <dbReference type="ARBA" id="ARBA00022519"/>
    </source>
</evidence>
<keyword evidence="4" id="KW-1003">Cell membrane</keyword>
<keyword evidence="14" id="KW-0573">Peptidoglycan synthesis</keyword>
<dbReference type="SUPFAM" id="SSF53955">
    <property type="entry name" value="Lysozyme-like"/>
    <property type="match status" value="1"/>
</dbReference>
<keyword evidence="18" id="KW-0511">Multifunctional enzyme</keyword>
<keyword evidence="10" id="KW-0812">Transmembrane</keyword>
<feature type="region of interest" description="Disordered" evidence="23">
    <location>
        <begin position="784"/>
        <end position="805"/>
    </location>
</feature>
<feature type="domain" description="Glycosyl transferase family 51" evidence="25">
    <location>
        <begin position="59"/>
        <end position="233"/>
    </location>
</feature>
<dbReference type="PROSITE" id="PS51257">
    <property type="entry name" value="PROKAR_LIPOPROTEIN"/>
    <property type="match status" value="1"/>
</dbReference>
<evidence type="ECO:0000256" key="20">
    <source>
        <dbReference type="ARBA" id="ARBA00034000"/>
    </source>
</evidence>
<evidence type="ECO:0000256" key="13">
    <source>
        <dbReference type="ARBA" id="ARBA00022968"/>
    </source>
</evidence>
<keyword evidence="5" id="KW-0997">Cell inner membrane</keyword>
<dbReference type="Gene3D" id="3.40.710.10">
    <property type="entry name" value="DD-peptidase/beta-lactamase superfamily"/>
    <property type="match status" value="2"/>
</dbReference>
<evidence type="ECO:0000256" key="8">
    <source>
        <dbReference type="ARBA" id="ARBA00022676"/>
    </source>
</evidence>
<dbReference type="Gene3D" id="1.10.3810.10">
    <property type="entry name" value="Biosynthetic peptidoglycan transglycosylase-like"/>
    <property type="match status" value="1"/>
</dbReference>
<dbReference type="GO" id="GO:0009252">
    <property type="term" value="P:peptidoglycan biosynthetic process"/>
    <property type="evidence" value="ECO:0007669"/>
    <property type="project" value="UniProtKB-KW"/>
</dbReference>
<keyword evidence="7" id="KW-0645">Protease</keyword>
<dbReference type="InterPro" id="IPR031376">
    <property type="entry name" value="PCB_OB"/>
</dbReference>
<evidence type="ECO:0000256" key="18">
    <source>
        <dbReference type="ARBA" id="ARBA00023268"/>
    </source>
</evidence>
<dbReference type="PANTHER" id="PTHR32282:SF27">
    <property type="entry name" value="PENICILLIN-BINDING PROTEIN 1A"/>
    <property type="match status" value="1"/>
</dbReference>
<dbReference type="SUPFAM" id="SSF56601">
    <property type="entry name" value="beta-lactamase/transpeptidase-like"/>
    <property type="match status" value="1"/>
</dbReference>
<dbReference type="GO" id="GO:0008360">
    <property type="term" value="P:regulation of cell shape"/>
    <property type="evidence" value="ECO:0007669"/>
    <property type="project" value="UniProtKB-KW"/>
</dbReference>
<keyword evidence="8 27" id="KW-0328">Glycosyltransferase</keyword>
<keyword evidence="13" id="KW-0735">Signal-anchor</keyword>
<evidence type="ECO:0000256" key="21">
    <source>
        <dbReference type="ARBA" id="ARBA00044770"/>
    </source>
</evidence>
<keyword evidence="11" id="KW-0378">Hydrolase</keyword>
<evidence type="ECO:0000256" key="23">
    <source>
        <dbReference type="SAM" id="MobiDB-lite"/>
    </source>
</evidence>
<dbReference type="InterPro" id="IPR023346">
    <property type="entry name" value="Lysozyme-like_dom_sf"/>
</dbReference>
<name>A0A3B0ZYZ6_9ZZZZ</name>
<evidence type="ECO:0000256" key="11">
    <source>
        <dbReference type="ARBA" id="ARBA00022801"/>
    </source>
</evidence>
<dbReference type="InterPro" id="IPR001264">
    <property type="entry name" value="Glyco_trans_51"/>
</dbReference>
<keyword evidence="9 27" id="KW-0808">Transferase</keyword>